<evidence type="ECO:0000256" key="12">
    <source>
        <dbReference type="ARBA" id="ARBA00025707"/>
    </source>
</evidence>
<comment type="caution">
    <text evidence="15">The sequence shown here is derived from an EMBL/GenBank/DDBJ whole genome shotgun (WGS) entry which is preliminary data.</text>
</comment>
<evidence type="ECO:0000256" key="14">
    <source>
        <dbReference type="SAM" id="Phobius"/>
    </source>
</evidence>
<dbReference type="GO" id="GO:0106245">
    <property type="term" value="F:L-serine-phosphatidylethanolamine phosphatidyltransferase activity"/>
    <property type="evidence" value="ECO:0007669"/>
    <property type="project" value="InterPro"/>
</dbReference>
<evidence type="ECO:0000256" key="13">
    <source>
        <dbReference type="SAM" id="MobiDB-lite"/>
    </source>
</evidence>
<evidence type="ECO:0000256" key="2">
    <source>
        <dbReference type="ARBA" id="ARBA00005189"/>
    </source>
</evidence>
<comment type="subcellular location">
    <subcellularLocation>
        <location evidence="1">Endoplasmic reticulum membrane</location>
        <topology evidence="1">Multi-pass membrane protein</topology>
    </subcellularLocation>
</comment>
<feature type="transmembrane region" description="Helical" evidence="14">
    <location>
        <begin position="83"/>
        <end position="101"/>
    </location>
</feature>
<comment type="pathway">
    <text evidence="2">Lipid metabolism.</text>
</comment>
<dbReference type="Proteomes" id="UP000355283">
    <property type="component" value="Unassembled WGS sequence"/>
</dbReference>
<reference evidence="15 16" key="1">
    <citation type="submission" date="2019-01" db="EMBL/GenBank/DDBJ databases">
        <title>Nuclear Genome Assembly of the Microalgal Biofuel strain Nannochloropsis salina CCMP1776.</title>
        <authorList>
            <person name="Hovde B."/>
        </authorList>
    </citation>
    <scope>NUCLEOTIDE SEQUENCE [LARGE SCALE GENOMIC DNA]</scope>
    <source>
        <strain evidence="15 16">CCMP1776</strain>
    </source>
</reference>
<feature type="transmembrane region" description="Helical" evidence="14">
    <location>
        <begin position="359"/>
        <end position="378"/>
    </location>
</feature>
<feature type="transmembrane region" description="Helical" evidence="14">
    <location>
        <begin position="107"/>
        <end position="128"/>
    </location>
</feature>
<feature type="transmembrane region" description="Helical" evidence="14">
    <location>
        <begin position="323"/>
        <end position="347"/>
    </location>
</feature>
<keyword evidence="7 14" id="KW-1133">Transmembrane helix</keyword>
<dbReference type="EMBL" id="SDOX01000091">
    <property type="protein sequence ID" value="TFJ82889.1"/>
    <property type="molecule type" value="Genomic_DNA"/>
</dbReference>
<name>A0A4D9D2R1_9STRA</name>
<dbReference type="GO" id="GO:0006659">
    <property type="term" value="P:phosphatidylserine biosynthetic process"/>
    <property type="evidence" value="ECO:0007669"/>
    <property type="project" value="InterPro"/>
</dbReference>
<dbReference type="PANTHER" id="PTHR15362">
    <property type="entry name" value="PHOSPHATIDYLINOSITOL SYNTHASE"/>
    <property type="match status" value="1"/>
</dbReference>
<comment type="pathway">
    <text evidence="12">Phospholipid metabolism.</text>
</comment>
<feature type="compositionally biased region" description="Low complexity" evidence="13">
    <location>
        <begin position="1"/>
        <end position="26"/>
    </location>
</feature>
<dbReference type="AlphaFoldDB" id="A0A4D9D2R1"/>
<dbReference type="GO" id="GO:0005789">
    <property type="term" value="C:endoplasmic reticulum membrane"/>
    <property type="evidence" value="ECO:0007669"/>
    <property type="project" value="UniProtKB-SubCell"/>
</dbReference>
<feature type="compositionally biased region" description="Basic residues" evidence="13">
    <location>
        <begin position="470"/>
        <end position="479"/>
    </location>
</feature>
<feature type="compositionally biased region" description="Acidic residues" evidence="13">
    <location>
        <begin position="486"/>
        <end position="502"/>
    </location>
</feature>
<keyword evidence="11" id="KW-1208">Phospholipid metabolism</keyword>
<evidence type="ECO:0000256" key="3">
    <source>
        <dbReference type="ARBA" id="ARBA00022516"/>
    </source>
</evidence>
<keyword evidence="3" id="KW-0444">Lipid biosynthesis</keyword>
<evidence type="ECO:0000256" key="4">
    <source>
        <dbReference type="ARBA" id="ARBA00022679"/>
    </source>
</evidence>
<protein>
    <recommendedName>
        <fullName evidence="17">Phosphatidylserine synthase</fullName>
    </recommendedName>
</protein>
<organism evidence="15 16">
    <name type="scientific">Nannochloropsis salina CCMP1776</name>
    <dbReference type="NCBI Taxonomy" id="1027361"/>
    <lineage>
        <taxon>Eukaryota</taxon>
        <taxon>Sar</taxon>
        <taxon>Stramenopiles</taxon>
        <taxon>Ochrophyta</taxon>
        <taxon>Eustigmatophyceae</taxon>
        <taxon>Eustigmatales</taxon>
        <taxon>Monodopsidaceae</taxon>
        <taxon>Microchloropsis</taxon>
        <taxon>Microchloropsis salina</taxon>
    </lineage>
</organism>
<evidence type="ECO:0000313" key="16">
    <source>
        <dbReference type="Proteomes" id="UP000355283"/>
    </source>
</evidence>
<feature type="region of interest" description="Disordered" evidence="13">
    <location>
        <begin position="1"/>
        <end position="47"/>
    </location>
</feature>
<feature type="region of interest" description="Disordered" evidence="13">
    <location>
        <begin position="459"/>
        <end position="525"/>
    </location>
</feature>
<feature type="compositionally biased region" description="Basic and acidic residues" evidence="13">
    <location>
        <begin position="503"/>
        <end position="512"/>
    </location>
</feature>
<evidence type="ECO:0000256" key="5">
    <source>
        <dbReference type="ARBA" id="ARBA00022692"/>
    </source>
</evidence>
<feature type="transmembrane region" description="Helical" evidence="14">
    <location>
        <begin position="140"/>
        <end position="160"/>
    </location>
</feature>
<keyword evidence="8" id="KW-0443">Lipid metabolism</keyword>
<evidence type="ECO:0000313" key="15">
    <source>
        <dbReference type="EMBL" id="TFJ82889.1"/>
    </source>
</evidence>
<evidence type="ECO:0000256" key="1">
    <source>
        <dbReference type="ARBA" id="ARBA00004477"/>
    </source>
</evidence>
<accession>A0A4D9D2R1</accession>
<evidence type="ECO:0000256" key="9">
    <source>
        <dbReference type="ARBA" id="ARBA00023136"/>
    </source>
</evidence>
<keyword evidence="4" id="KW-0808">Transferase</keyword>
<evidence type="ECO:0000256" key="6">
    <source>
        <dbReference type="ARBA" id="ARBA00022824"/>
    </source>
</evidence>
<keyword evidence="5 14" id="KW-0812">Transmembrane</keyword>
<dbReference type="Pfam" id="PF03034">
    <property type="entry name" value="PSS"/>
    <property type="match status" value="1"/>
</dbReference>
<dbReference type="OrthoDB" id="6614653at2759"/>
<dbReference type="PANTHER" id="PTHR15362:SF7">
    <property type="entry name" value="PHOSPHATIDYLSERINE SYNTHASE 2"/>
    <property type="match status" value="1"/>
</dbReference>
<evidence type="ECO:0008006" key="17">
    <source>
        <dbReference type="Google" id="ProtNLM"/>
    </source>
</evidence>
<gene>
    <name evidence="15" type="ORF">NSK_005805</name>
</gene>
<keyword evidence="6" id="KW-0256">Endoplasmic reticulum</keyword>
<proteinExistence type="predicted"/>
<keyword evidence="16" id="KW-1185">Reference proteome</keyword>
<keyword evidence="10" id="KW-0594">Phospholipid biosynthesis</keyword>
<evidence type="ECO:0000256" key="10">
    <source>
        <dbReference type="ARBA" id="ARBA00023209"/>
    </source>
</evidence>
<evidence type="ECO:0000256" key="8">
    <source>
        <dbReference type="ARBA" id="ARBA00023098"/>
    </source>
</evidence>
<keyword evidence="9 14" id="KW-0472">Membrane</keyword>
<feature type="compositionally biased region" description="Gly residues" evidence="13">
    <location>
        <begin position="460"/>
        <end position="469"/>
    </location>
</feature>
<evidence type="ECO:0000256" key="11">
    <source>
        <dbReference type="ARBA" id="ARBA00023264"/>
    </source>
</evidence>
<evidence type="ECO:0000256" key="7">
    <source>
        <dbReference type="ARBA" id="ARBA00022989"/>
    </source>
</evidence>
<dbReference type="InterPro" id="IPR004277">
    <property type="entry name" value="PSS"/>
</dbReference>
<feature type="transmembrane region" description="Helical" evidence="14">
    <location>
        <begin position="428"/>
        <end position="449"/>
    </location>
</feature>
<sequence length="525" mass="59008">MARTRATAASSSPSPSPTATNSSSSSSREETRRRQATCTGKMLHGHDRHSLPPCALPLAPPLPPYGPNQFRAHVDFVERPRQLLILGGMIMVMMYAGYAHHSPTPEGNIRMALFAIAFIFLTHCFLQCRDSVLIRPHPGVWRVVHGIGMLYLMCLGVVMVHDKAGARALVRVFFPDIGETPQKSPTPEPMDCSLTAASIWHQLTEVWFVAHALGWWGKMVMFRDWGVCWILSLGFEVLECTLQFLIPEFKECWWDSLLIDVLGANLLGMGAGWLTLQALETHAFDWSGTQDQRVGRARRLIQRLSPYSFTRYRWSMFSSFKRFLQVIVLLLVTLLMELNAFMLLHTLQIPKNSAFNKTRLSLVALLAFPAAAEYYDFIANPYQSRLGPNVWCMMAVMQLEVVVWLKFWPSTFLLRTPPPEIVALPPSGYPWLATLLLLGLWMLLSLTLVKEQDLGRRLLGSGGMNGGKHNGGRGVRRTKSKGEREEEKEEEGEEEGEEEEETLNGRKEKRAEGPGSLTGKEVGAE</sequence>